<keyword evidence="1" id="KW-0472">Membrane</keyword>
<proteinExistence type="predicted"/>
<gene>
    <name evidence="2" type="ORF">BACCIP111883_00173</name>
</gene>
<sequence>MNVKELQAKLQDYKRFAIILTAASVFLYIGVVFQHAGKNSLQLFTMMGTTALLLVFAIFFIFRVSKIKKQLQEQEDK</sequence>
<dbReference type="RefSeq" id="WP_230499342.1">
    <property type="nucleotide sequence ID" value="NZ_CAKJTJ010000001.1"/>
</dbReference>
<dbReference type="Proteomes" id="UP000789833">
    <property type="component" value="Unassembled WGS sequence"/>
</dbReference>
<name>A0ABM8YHN5_9BACI</name>
<feature type="transmembrane region" description="Helical" evidence="1">
    <location>
        <begin position="43"/>
        <end position="62"/>
    </location>
</feature>
<reference evidence="2 3" key="1">
    <citation type="submission" date="2021-10" db="EMBL/GenBank/DDBJ databases">
        <authorList>
            <person name="Criscuolo A."/>
        </authorList>
    </citation>
    <scope>NUCLEOTIDE SEQUENCE [LARGE SCALE GENOMIC DNA]</scope>
    <source>
        <strain evidence="3">CIP 111883</strain>
    </source>
</reference>
<dbReference type="EMBL" id="CAKJTJ010000001">
    <property type="protein sequence ID" value="CAG9619406.1"/>
    <property type="molecule type" value="Genomic_DNA"/>
</dbReference>
<evidence type="ECO:0000256" key="1">
    <source>
        <dbReference type="SAM" id="Phobius"/>
    </source>
</evidence>
<evidence type="ECO:0000313" key="2">
    <source>
        <dbReference type="EMBL" id="CAG9619406.1"/>
    </source>
</evidence>
<evidence type="ECO:0000313" key="3">
    <source>
        <dbReference type="Proteomes" id="UP000789833"/>
    </source>
</evidence>
<evidence type="ECO:0008006" key="4">
    <source>
        <dbReference type="Google" id="ProtNLM"/>
    </source>
</evidence>
<accession>A0ABM8YHN5</accession>
<keyword evidence="1" id="KW-1133">Transmembrane helix</keyword>
<dbReference type="Pfam" id="PF14143">
    <property type="entry name" value="YrhC"/>
    <property type="match status" value="1"/>
</dbReference>
<keyword evidence="3" id="KW-1185">Reference proteome</keyword>
<organism evidence="2 3">
    <name type="scientific">Sutcliffiella rhizosphaerae</name>
    <dbReference type="NCBI Taxonomy" id="2880967"/>
    <lineage>
        <taxon>Bacteria</taxon>
        <taxon>Bacillati</taxon>
        <taxon>Bacillota</taxon>
        <taxon>Bacilli</taxon>
        <taxon>Bacillales</taxon>
        <taxon>Bacillaceae</taxon>
        <taxon>Sutcliffiella</taxon>
    </lineage>
</organism>
<dbReference type="InterPro" id="IPR025418">
    <property type="entry name" value="YrhC-like"/>
</dbReference>
<comment type="caution">
    <text evidence="2">The sequence shown here is derived from an EMBL/GenBank/DDBJ whole genome shotgun (WGS) entry which is preliminary data.</text>
</comment>
<protein>
    <recommendedName>
        <fullName evidence="4">YrhC-like protein</fullName>
    </recommendedName>
</protein>
<keyword evidence="1" id="KW-0812">Transmembrane</keyword>
<feature type="transmembrane region" description="Helical" evidence="1">
    <location>
        <begin position="16"/>
        <end position="37"/>
    </location>
</feature>